<feature type="signal peptide" evidence="1">
    <location>
        <begin position="1"/>
        <end position="25"/>
    </location>
</feature>
<dbReference type="RefSeq" id="WP_123713924.1">
    <property type="nucleotide sequence ID" value="NZ_RKHR01000008.1"/>
</dbReference>
<accession>A0A3N2DDX1</accession>
<organism evidence="2 3">
    <name type="scientific">Sinobacterium caligoides</name>
    <dbReference type="NCBI Taxonomy" id="933926"/>
    <lineage>
        <taxon>Bacteria</taxon>
        <taxon>Pseudomonadati</taxon>
        <taxon>Pseudomonadota</taxon>
        <taxon>Gammaproteobacteria</taxon>
        <taxon>Cellvibrionales</taxon>
        <taxon>Spongiibacteraceae</taxon>
        <taxon>Sinobacterium</taxon>
    </lineage>
</organism>
<dbReference type="Gene3D" id="2.60.120.380">
    <property type="match status" value="1"/>
</dbReference>
<dbReference type="EMBL" id="RKHR01000008">
    <property type="protein sequence ID" value="ROR97927.1"/>
    <property type="molecule type" value="Genomic_DNA"/>
</dbReference>
<evidence type="ECO:0000313" key="2">
    <source>
        <dbReference type="EMBL" id="ROR97927.1"/>
    </source>
</evidence>
<keyword evidence="1" id="KW-0732">Signal</keyword>
<evidence type="ECO:0000256" key="1">
    <source>
        <dbReference type="SAM" id="SignalP"/>
    </source>
</evidence>
<keyword evidence="3" id="KW-1185">Reference proteome</keyword>
<evidence type="ECO:0000313" key="3">
    <source>
        <dbReference type="Proteomes" id="UP000275394"/>
    </source>
</evidence>
<dbReference type="AlphaFoldDB" id="A0A3N2DDX1"/>
<proteinExistence type="predicted"/>
<dbReference type="PROSITE" id="PS51257">
    <property type="entry name" value="PROKAR_LIPOPROTEIN"/>
    <property type="match status" value="1"/>
</dbReference>
<sequence length="124" mass="13978">MRTQVLFSVIFSLLLAGCLPSQQHALTATPESRTLTMQGVIQGYGYDDYPLTLVAGEQLYIHLDSAALDVIVVQPIEQRLSNQQPLSIDASGDYLLRVLLPRARARRDEQQVYRLRINITPARR</sequence>
<dbReference type="Proteomes" id="UP000275394">
    <property type="component" value="Unassembled WGS sequence"/>
</dbReference>
<gene>
    <name evidence="2" type="ORF">EDC56_3596</name>
</gene>
<feature type="chain" id="PRO_5017926283" description="Lipoprotein" evidence="1">
    <location>
        <begin position="26"/>
        <end position="124"/>
    </location>
</feature>
<comment type="caution">
    <text evidence="2">The sequence shown here is derived from an EMBL/GenBank/DDBJ whole genome shotgun (WGS) entry which is preliminary data.</text>
</comment>
<protein>
    <recommendedName>
        <fullName evidence="4">Lipoprotein</fullName>
    </recommendedName>
</protein>
<name>A0A3N2DDX1_9GAMM</name>
<evidence type="ECO:0008006" key="4">
    <source>
        <dbReference type="Google" id="ProtNLM"/>
    </source>
</evidence>
<reference evidence="2 3" key="1">
    <citation type="submission" date="2018-11" db="EMBL/GenBank/DDBJ databases">
        <title>Genomic Encyclopedia of Type Strains, Phase IV (KMG-IV): sequencing the most valuable type-strain genomes for metagenomic binning, comparative biology and taxonomic classification.</title>
        <authorList>
            <person name="Goeker M."/>
        </authorList>
    </citation>
    <scope>NUCLEOTIDE SEQUENCE [LARGE SCALE GENOMIC DNA]</scope>
    <source>
        <strain evidence="2 3">DSM 100316</strain>
    </source>
</reference>